<sequence length="230" mass="26569">MTTIKTLVCLANSRKFSERCVAGIVYSGQKEWIRPVGAGQHGEVSQDERQYRDGSEPRVLDIISVPLLEPQPHSFQSENWLLDRDYYWEKVGRVGWDELLALEQRPRTLWTNEYHAYHGTNDRMPVEQADTPADSLKLIRVDRATLHVADEGFEYPKRVVRVRFRYGDYEYALRVTDPEYEHLYLAKSIGTYELGESFMTVSLGEPYNDFIYKLVAAIIERAKVETGGNA</sequence>
<gene>
    <name evidence="2" type="ORF">ACFQKB_17335</name>
</gene>
<name>A0ABW2CLB0_9ACTN</name>
<accession>A0ABW2CLB0</accession>
<protein>
    <recommendedName>
        <fullName evidence="1">Dual OB-containing domain-containing protein</fullName>
    </recommendedName>
</protein>
<comment type="caution">
    <text evidence="2">The sequence shown here is derived from an EMBL/GenBank/DDBJ whole genome shotgun (WGS) entry which is preliminary data.</text>
</comment>
<dbReference type="EMBL" id="JBHSXS010000008">
    <property type="protein sequence ID" value="MFC6881529.1"/>
    <property type="molecule type" value="Genomic_DNA"/>
</dbReference>
<feature type="domain" description="Dual OB-containing" evidence="1">
    <location>
        <begin position="5"/>
        <end position="218"/>
    </location>
</feature>
<proteinExistence type="predicted"/>
<evidence type="ECO:0000259" key="1">
    <source>
        <dbReference type="Pfam" id="PF22557"/>
    </source>
</evidence>
<evidence type="ECO:0000313" key="2">
    <source>
        <dbReference type="EMBL" id="MFC6881529.1"/>
    </source>
</evidence>
<keyword evidence="3" id="KW-1185">Reference proteome</keyword>
<dbReference type="Proteomes" id="UP001596380">
    <property type="component" value="Unassembled WGS sequence"/>
</dbReference>
<dbReference type="Pfam" id="PF22557">
    <property type="entry name" value="DuOB"/>
    <property type="match status" value="1"/>
</dbReference>
<reference evidence="3" key="1">
    <citation type="journal article" date="2019" name="Int. J. Syst. Evol. Microbiol.">
        <title>The Global Catalogue of Microorganisms (GCM) 10K type strain sequencing project: providing services to taxonomists for standard genome sequencing and annotation.</title>
        <authorList>
            <consortium name="The Broad Institute Genomics Platform"/>
            <consortium name="The Broad Institute Genome Sequencing Center for Infectious Disease"/>
            <person name="Wu L."/>
            <person name="Ma J."/>
        </authorList>
    </citation>
    <scope>NUCLEOTIDE SEQUENCE [LARGE SCALE GENOMIC DNA]</scope>
    <source>
        <strain evidence="3">JCM 3369</strain>
    </source>
</reference>
<evidence type="ECO:0000313" key="3">
    <source>
        <dbReference type="Proteomes" id="UP001596380"/>
    </source>
</evidence>
<dbReference type="RefSeq" id="WP_160822930.1">
    <property type="nucleotide sequence ID" value="NZ_JBHSXE010000001.1"/>
</dbReference>
<organism evidence="2 3">
    <name type="scientific">Actinomadura yumaensis</name>
    <dbReference type="NCBI Taxonomy" id="111807"/>
    <lineage>
        <taxon>Bacteria</taxon>
        <taxon>Bacillati</taxon>
        <taxon>Actinomycetota</taxon>
        <taxon>Actinomycetes</taxon>
        <taxon>Streptosporangiales</taxon>
        <taxon>Thermomonosporaceae</taxon>
        <taxon>Actinomadura</taxon>
    </lineage>
</organism>
<dbReference type="InterPro" id="IPR054335">
    <property type="entry name" value="DuOB_dom"/>
</dbReference>